<sequence>MERCDFCELPVGGGCACSLGRDGQGTRGQGAGAATGDAHLPGKAILISPRGVAHRPGCLHQSESEVKAPLWGWITDPDPRLWRRLSAGSPARATHGNTERVATRRCRSCDA</sequence>
<dbReference type="OrthoDB" id="3698356at2"/>
<evidence type="ECO:0000313" key="2">
    <source>
        <dbReference type="Proteomes" id="UP000189004"/>
    </source>
</evidence>
<organism evidence="1 2">
    <name type="scientific">Nocardiopsis sinuspersici</name>
    <dbReference type="NCBI Taxonomy" id="501010"/>
    <lineage>
        <taxon>Bacteria</taxon>
        <taxon>Bacillati</taxon>
        <taxon>Actinomycetota</taxon>
        <taxon>Actinomycetes</taxon>
        <taxon>Streptosporangiales</taxon>
        <taxon>Nocardiopsidaceae</taxon>
        <taxon>Nocardiopsis</taxon>
    </lineage>
</organism>
<keyword evidence="2" id="KW-1185">Reference proteome</keyword>
<reference evidence="2" key="1">
    <citation type="submission" date="2016-08" db="EMBL/GenBank/DDBJ databases">
        <authorList>
            <person name="Tokovenko B."/>
            <person name="Kalinowski J."/>
        </authorList>
    </citation>
    <scope>NUCLEOTIDE SEQUENCE [LARGE SCALE GENOMIC DNA]</scope>
    <source>
        <strain evidence="2">UTMC102</strain>
    </source>
</reference>
<dbReference type="AlphaFoldDB" id="A0A1V3C0L4"/>
<dbReference type="Proteomes" id="UP000189004">
    <property type="component" value="Unassembled WGS sequence"/>
</dbReference>
<dbReference type="RefSeq" id="WP_077690658.1">
    <property type="nucleotide sequence ID" value="NZ_MCOK01000001.1"/>
</dbReference>
<proteinExistence type="predicted"/>
<accession>A0A1V3C0L4</accession>
<evidence type="ECO:0000313" key="1">
    <source>
        <dbReference type="EMBL" id="OOC54255.1"/>
    </source>
</evidence>
<comment type="caution">
    <text evidence="1">The sequence shown here is derived from an EMBL/GenBank/DDBJ whole genome shotgun (WGS) entry which is preliminary data.</text>
</comment>
<protein>
    <submittedName>
        <fullName evidence="1">Uncharacterized protein</fullName>
    </submittedName>
</protein>
<dbReference type="EMBL" id="MCOK01000001">
    <property type="protein sequence ID" value="OOC54255.1"/>
    <property type="molecule type" value="Genomic_DNA"/>
</dbReference>
<gene>
    <name evidence="1" type="ORF">NOSIN_10925</name>
</gene>
<name>A0A1V3C0L4_9ACTN</name>